<dbReference type="OrthoDB" id="9933757at2"/>
<reference evidence="2 3" key="1">
    <citation type="submission" date="2017-04" db="EMBL/GenBank/DDBJ databases">
        <title>Complete Genome Sequence of Streptomyces gilvosporeus F607, a Capable Producer of Natamycin.</title>
        <authorList>
            <person name="Zong G."/>
            <person name="Zhong C."/>
            <person name="Fu J."/>
            <person name="Qin R."/>
            <person name="Cao G."/>
        </authorList>
    </citation>
    <scope>NUCLEOTIDE SEQUENCE [LARGE SCALE GENOMIC DNA]</scope>
    <source>
        <strain evidence="2 3">F607</strain>
    </source>
</reference>
<keyword evidence="1" id="KW-0732">Signal</keyword>
<keyword evidence="3" id="KW-1185">Reference proteome</keyword>
<dbReference type="Proteomes" id="UP000192726">
    <property type="component" value="Chromosome"/>
</dbReference>
<organism evidence="2 3">
    <name type="scientific">Streptomyces gilvosporeus</name>
    <dbReference type="NCBI Taxonomy" id="553510"/>
    <lineage>
        <taxon>Bacteria</taxon>
        <taxon>Bacillati</taxon>
        <taxon>Actinomycetota</taxon>
        <taxon>Actinomycetes</taxon>
        <taxon>Kitasatosporales</taxon>
        <taxon>Streptomycetaceae</taxon>
        <taxon>Streptomyces</taxon>
    </lineage>
</organism>
<evidence type="ECO:0000313" key="2">
    <source>
        <dbReference type="EMBL" id="ARF56860.1"/>
    </source>
</evidence>
<accession>A0A1V0TVI4</accession>
<feature type="signal peptide" evidence="1">
    <location>
        <begin position="1"/>
        <end position="27"/>
    </location>
</feature>
<proteinExistence type="predicted"/>
<name>A0A1V0TVI4_9ACTN</name>
<protein>
    <submittedName>
        <fullName evidence="2">Uncharacterized protein</fullName>
    </submittedName>
</protein>
<gene>
    <name evidence="2" type="ORF">B1H19_24195</name>
</gene>
<dbReference type="STRING" id="553510.B1H19_24195"/>
<evidence type="ECO:0000256" key="1">
    <source>
        <dbReference type="SAM" id="SignalP"/>
    </source>
</evidence>
<dbReference type="EMBL" id="CP020569">
    <property type="protein sequence ID" value="ARF56860.1"/>
    <property type="molecule type" value="Genomic_DNA"/>
</dbReference>
<evidence type="ECO:0000313" key="3">
    <source>
        <dbReference type="Proteomes" id="UP000192726"/>
    </source>
</evidence>
<dbReference type="AlphaFoldDB" id="A0A1V0TVI4"/>
<feature type="chain" id="PRO_5012798633" evidence="1">
    <location>
        <begin position="28"/>
        <end position="80"/>
    </location>
</feature>
<dbReference type="RefSeq" id="WP_083106883.1">
    <property type="nucleotide sequence ID" value="NZ_CP020569.1"/>
</dbReference>
<sequence>MKGNVRTAVLSGLAATVVLGLTGSATAAPQPQDRPGSVLWHPREPTVHIADMRGDDRALLKPRAYGHDPTAPTAERADLS</sequence>
<dbReference type="KEGG" id="sgv:B1H19_24195"/>